<dbReference type="PROSITE" id="PS51257">
    <property type="entry name" value="PROKAR_LIPOPROTEIN"/>
    <property type="match status" value="1"/>
</dbReference>
<evidence type="ECO:0000313" key="2">
    <source>
        <dbReference type="EMBL" id="TXD37049.1"/>
    </source>
</evidence>
<dbReference type="OrthoDB" id="5506174at2"/>
<reference evidence="2 3" key="1">
    <citation type="submission" date="2019-08" db="EMBL/GenBank/DDBJ databases">
        <title>Bradymonadales sp. TMQ4.</title>
        <authorList>
            <person name="Liang Q."/>
        </authorList>
    </citation>
    <scope>NUCLEOTIDE SEQUENCE [LARGE SCALE GENOMIC DNA]</scope>
    <source>
        <strain evidence="2 3">TMQ4</strain>
    </source>
</reference>
<dbReference type="Proteomes" id="UP000321412">
    <property type="component" value="Unassembled WGS sequence"/>
</dbReference>
<protein>
    <recommendedName>
        <fullName evidence="4">Lipocalin-like domain-containing protein</fullName>
    </recommendedName>
</protein>
<keyword evidence="1" id="KW-0732">Signal</keyword>
<dbReference type="EMBL" id="VOSM01000004">
    <property type="protein sequence ID" value="TXD37049.1"/>
    <property type="molecule type" value="Genomic_DNA"/>
</dbReference>
<organism evidence="2 3">
    <name type="scientific">Lujinxingia vulgaris</name>
    <dbReference type="NCBI Taxonomy" id="2600176"/>
    <lineage>
        <taxon>Bacteria</taxon>
        <taxon>Deltaproteobacteria</taxon>
        <taxon>Bradymonadales</taxon>
        <taxon>Lujinxingiaceae</taxon>
        <taxon>Lujinxingia</taxon>
    </lineage>
</organism>
<evidence type="ECO:0000313" key="3">
    <source>
        <dbReference type="Proteomes" id="UP000321412"/>
    </source>
</evidence>
<comment type="caution">
    <text evidence="2">The sequence shown here is derived from an EMBL/GenBank/DDBJ whole genome shotgun (WGS) entry which is preliminary data.</text>
</comment>
<accession>A0A5C6X569</accession>
<feature type="signal peptide" evidence="1">
    <location>
        <begin position="1"/>
        <end position="29"/>
    </location>
</feature>
<evidence type="ECO:0000256" key="1">
    <source>
        <dbReference type="SAM" id="SignalP"/>
    </source>
</evidence>
<gene>
    <name evidence="2" type="ORF">FRC98_09940</name>
</gene>
<keyword evidence="3" id="KW-1185">Reference proteome</keyword>
<evidence type="ECO:0008006" key="4">
    <source>
        <dbReference type="Google" id="ProtNLM"/>
    </source>
</evidence>
<sequence length="159" mass="17933">MRRGDVMRWRAVWMVAVSLAWVLSGCASAPGVPGSDPMPQGRSYSGLWYSQQFEHMYLEQVGDRVTGVYSYGSGGTIEGELNGNRLLFDWEEPGDRDQARATMRGKGYFLLVDDGQTVRLDGEWGYGEDRRGKGPWTAEYIRELEADDPATVQHIRQVH</sequence>
<proteinExistence type="predicted"/>
<dbReference type="RefSeq" id="WP_146981225.1">
    <property type="nucleotide sequence ID" value="NZ_VOSM01000004.1"/>
</dbReference>
<feature type="chain" id="PRO_5022950807" description="Lipocalin-like domain-containing protein" evidence="1">
    <location>
        <begin position="30"/>
        <end position="159"/>
    </location>
</feature>
<name>A0A5C6X569_9DELT</name>
<dbReference type="AlphaFoldDB" id="A0A5C6X569"/>